<dbReference type="InParanoid" id="K3YY72"/>
<dbReference type="Gramene" id="KQL28160">
    <property type="protein sequence ID" value="KQL28160"/>
    <property type="gene ID" value="SETIT_019222mg"/>
</dbReference>
<dbReference type="AlphaFoldDB" id="K3YY72"/>
<dbReference type="EnsemblPlants" id="KQL28160">
    <property type="protein sequence ID" value="KQL28160"/>
    <property type="gene ID" value="SETIT_019222mg"/>
</dbReference>
<dbReference type="OMA" id="FDHERYS"/>
<name>K3YY72_SETIT</name>
<protein>
    <submittedName>
        <fullName evidence="2">Uncharacterized protein</fullName>
    </submittedName>
</protein>
<organism evidence="2 3">
    <name type="scientific">Setaria italica</name>
    <name type="common">Foxtail millet</name>
    <name type="synonym">Panicum italicum</name>
    <dbReference type="NCBI Taxonomy" id="4555"/>
    <lineage>
        <taxon>Eukaryota</taxon>
        <taxon>Viridiplantae</taxon>
        <taxon>Streptophyta</taxon>
        <taxon>Embryophyta</taxon>
        <taxon>Tracheophyta</taxon>
        <taxon>Spermatophyta</taxon>
        <taxon>Magnoliopsida</taxon>
        <taxon>Liliopsida</taxon>
        <taxon>Poales</taxon>
        <taxon>Poaceae</taxon>
        <taxon>PACMAD clade</taxon>
        <taxon>Panicoideae</taxon>
        <taxon>Panicodae</taxon>
        <taxon>Paniceae</taxon>
        <taxon>Cenchrinae</taxon>
        <taxon>Setaria</taxon>
    </lineage>
</organism>
<reference evidence="2" key="2">
    <citation type="submission" date="2018-08" db="UniProtKB">
        <authorList>
            <consortium name="EnsemblPlants"/>
        </authorList>
    </citation>
    <scope>IDENTIFICATION</scope>
    <source>
        <strain evidence="2">Yugu1</strain>
    </source>
</reference>
<dbReference type="HOGENOM" id="CLU_1456834_0_0_1"/>
<evidence type="ECO:0000313" key="3">
    <source>
        <dbReference type="Proteomes" id="UP000004995"/>
    </source>
</evidence>
<dbReference type="Proteomes" id="UP000004995">
    <property type="component" value="Unassembled WGS sequence"/>
</dbReference>
<feature type="region of interest" description="Disordered" evidence="1">
    <location>
        <begin position="1"/>
        <end position="22"/>
    </location>
</feature>
<keyword evidence="3" id="KW-1185">Reference proteome</keyword>
<evidence type="ECO:0000256" key="1">
    <source>
        <dbReference type="SAM" id="MobiDB-lite"/>
    </source>
</evidence>
<proteinExistence type="predicted"/>
<dbReference type="EMBL" id="AGNK02000052">
    <property type="status" value="NOT_ANNOTATED_CDS"/>
    <property type="molecule type" value="Genomic_DNA"/>
</dbReference>
<accession>K3YY72</accession>
<reference evidence="3" key="1">
    <citation type="journal article" date="2012" name="Nat. Biotechnol.">
        <title>Reference genome sequence of the model plant Setaria.</title>
        <authorList>
            <person name="Bennetzen J.L."/>
            <person name="Schmutz J."/>
            <person name="Wang H."/>
            <person name="Percifield R."/>
            <person name="Hawkins J."/>
            <person name="Pontaroli A.C."/>
            <person name="Estep M."/>
            <person name="Feng L."/>
            <person name="Vaughn J.N."/>
            <person name="Grimwood J."/>
            <person name="Jenkins J."/>
            <person name="Barry K."/>
            <person name="Lindquist E."/>
            <person name="Hellsten U."/>
            <person name="Deshpande S."/>
            <person name="Wang X."/>
            <person name="Wu X."/>
            <person name="Mitros T."/>
            <person name="Triplett J."/>
            <person name="Yang X."/>
            <person name="Ye C.Y."/>
            <person name="Mauro-Herrera M."/>
            <person name="Wang L."/>
            <person name="Li P."/>
            <person name="Sharma M."/>
            <person name="Sharma R."/>
            <person name="Ronald P.C."/>
            <person name="Panaud O."/>
            <person name="Kellogg E.A."/>
            <person name="Brutnell T.P."/>
            <person name="Doust A.N."/>
            <person name="Tuskan G.A."/>
            <person name="Rokhsar D."/>
            <person name="Devos K.M."/>
        </authorList>
    </citation>
    <scope>NUCLEOTIDE SEQUENCE [LARGE SCALE GENOMIC DNA]</scope>
    <source>
        <strain evidence="3">cv. Yugu1</strain>
    </source>
</reference>
<sequence length="186" mass="20188">MRAEVGSGRRQPPHPARAHKAQAGSLVDARAILSLALNGSLCAVVELDPRLRIKHREPELLTHAAAGSGGDSPSSWSLRCRISLSRLPRAIRDGLRPWAHHASTRHLKRWEDPAHHEVYAYDPESGGVGRVFSMGGFVDYTAEAKVLLNVALHEESVTGIRRRPAAGDDYDGGKLKVKVGSSTLAR</sequence>
<evidence type="ECO:0000313" key="2">
    <source>
        <dbReference type="EnsemblPlants" id="KQL28160"/>
    </source>
</evidence>